<evidence type="ECO:0000256" key="8">
    <source>
        <dbReference type="ARBA" id="ARBA00022692"/>
    </source>
</evidence>
<dbReference type="InterPro" id="IPR003661">
    <property type="entry name" value="HisK_dim/P_dom"/>
</dbReference>
<dbReference type="GO" id="GO:0016301">
    <property type="term" value="F:kinase activity"/>
    <property type="evidence" value="ECO:0007669"/>
    <property type="project" value="UniProtKB-KW"/>
</dbReference>
<keyword evidence="4" id="KW-1003">Cell membrane</keyword>
<evidence type="ECO:0000256" key="2">
    <source>
        <dbReference type="ARBA" id="ARBA00004429"/>
    </source>
</evidence>
<keyword evidence="11" id="KW-0067">ATP-binding</keyword>
<keyword evidence="12 18" id="KW-1133">Transmembrane helix</keyword>
<dbReference type="SUPFAM" id="SSF47226">
    <property type="entry name" value="Histidine-containing phosphotransfer domain, HPT domain"/>
    <property type="match status" value="1"/>
</dbReference>
<dbReference type="InterPro" id="IPR003594">
    <property type="entry name" value="HATPase_dom"/>
</dbReference>
<dbReference type="PIRSF" id="PIRSF036437">
    <property type="entry name" value="HK_TorS"/>
    <property type="match status" value="1"/>
</dbReference>
<dbReference type="CDD" id="cd16922">
    <property type="entry name" value="HATPase_EvgS-ArcB-TorS-like"/>
    <property type="match status" value="1"/>
</dbReference>
<dbReference type="Gene3D" id="6.10.340.10">
    <property type="match status" value="1"/>
</dbReference>
<evidence type="ECO:0000259" key="19">
    <source>
        <dbReference type="PROSITE" id="PS50109"/>
    </source>
</evidence>
<dbReference type="PANTHER" id="PTHR43047:SF78">
    <property type="entry name" value="SENSORY_REGULATORY PROTEIN RPFC"/>
    <property type="match status" value="1"/>
</dbReference>
<dbReference type="InterPro" id="IPR005467">
    <property type="entry name" value="His_kinase_dom"/>
</dbReference>
<dbReference type="SMART" id="SM00388">
    <property type="entry name" value="HisKA"/>
    <property type="match status" value="1"/>
</dbReference>
<dbReference type="RefSeq" id="WP_284192507.1">
    <property type="nucleotide sequence ID" value="NZ_BSPW01000050.1"/>
</dbReference>
<evidence type="ECO:0000256" key="15">
    <source>
        <dbReference type="PROSITE-ProRule" id="PRU00110"/>
    </source>
</evidence>
<dbReference type="SUPFAM" id="SSF47384">
    <property type="entry name" value="Homodimeric domain of signal transducing histidine kinase"/>
    <property type="match status" value="1"/>
</dbReference>
<dbReference type="InterPro" id="IPR008207">
    <property type="entry name" value="Sig_transdc_His_kin_Hpt_dom"/>
</dbReference>
<keyword evidence="24" id="KW-1185">Reference proteome</keyword>
<dbReference type="Gene3D" id="1.10.287.130">
    <property type="match status" value="1"/>
</dbReference>
<dbReference type="Gene3D" id="3.40.50.2300">
    <property type="match status" value="1"/>
</dbReference>
<keyword evidence="5" id="KW-0997">Cell inner membrane</keyword>
<dbReference type="CDD" id="cd16172">
    <property type="entry name" value="TorS_sensor_domain"/>
    <property type="match status" value="1"/>
</dbReference>
<keyword evidence="8 18" id="KW-0812">Transmembrane</keyword>
<dbReference type="CDD" id="cd17546">
    <property type="entry name" value="REC_hyHK_CKI1_RcsC-like"/>
    <property type="match status" value="1"/>
</dbReference>
<dbReference type="InterPro" id="IPR037952">
    <property type="entry name" value="Sensor_TorS"/>
</dbReference>
<evidence type="ECO:0000256" key="6">
    <source>
        <dbReference type="ARBA" id="ARBA00022553"/>
    </source>
</evidence>
<dbReference type="InterPro" id="IPR038188">
    <property type="entry name" value="TorS_sensor_sf"/>
</dbReference>
<dbReference type="InterPro" id="IPR036641">
    <property type="entry name" value="HPT_dom_sf"/>
</dbReference>
<feature type="modified residue" description="Phosphohistidine" evidence="15">
    <location>
        <position position="904"/>
    </location>
</feature>
<evidence type="ECO:0000256" key="3">
    <source>
        <dbReference type="ARBA" id="ARBA00012438"/>
    </source>
</evidence>
<dbReference type="Gene3D" id="1.20.58.920">
    <property type="match status" value="1"/>
</dbReference>
<evidence type="ECO:0000256" key="5">
    <source>
        <dbReference type="ARBA" id="ARBA00022519"/>
    </source>
</evidence>
<evidence type="ECO:0000256" key="10">
    <source>
        <dbReference type="ARBA" id="ARBA00022801"/>
    </source>
</evidence>
<evidence type="ECO:0000256" key="11">
    <source>
        <dbReference type="ARBA" id="ARBA00022840"/>
    </source>
</evidence>
<dbReference type="CDD" id="cd00082">
    <property type="entry name" value="HisKA"/>
    <property type="match status" value="1"/>
</dbReference>
<accession>A0ABQ6EZH3</accession>
<comment type="subcellular location">
    <subcellularLocation>
        <location evidence="2">Cell inner membrane</location>
        <topology evidence="2">Multi-pass membrane protein</topology>
    </subcellularLocation>
</comment>
<evidence type="ECO:0000259" key="20">
    <source>
        <dbReference type="PROSITE" id="PS50110"/>
    </source>
</evidence>
<dbReference type="PANTHER" id="PTHR43047">
    <property type="entry name" value="TWO-COMPONENT HISTIDINE PROTEIN KINASE"/>
    <property type="match status" value="1"/>
</dbReference>
<keyword evidence="10" id="KW-0378">Hydrolase</keyword>
<dbReference type="PROSITE" id="PS50894">
    <property type="entry name" value="HPT"/>
    <property type="match status" value="1"/>
</dbReference>
<dbReference type="NCBIfam" id="TIGR02956">
    <property type="entry name" value="TMAO_torS"/>
    <property type="match status" value="1"/>
</dbReference>
<dbReference type="Pfam" id="PF00072">
    <property type="entry name" value="Response_reg"/>
    <property type="match status" value="1"/>
</dbReference>
<evidence type="ECO:0000256" key="13">
    <source>
        <dbReference type="ARBA" id="ARBA00023012"/>
    </source>
</evidence>
<dbReference type="SMART" id="SM00448">
    <property type="entry name" value="REC"/>
    <property type="match status" value="1"/>
</dbReference>
<dbReference type="InterPro" id="IPR014302">
    <property type="entry name" value="Sig_transdc_His_kinase_TorS"/>
</dbReference>
<comment type="catalytic activity">
    <reaction evidence="1">
        <text>ATP + protein L-histidine = ADP + protein N-phospho-L-histidine.</text>
        <dbReference type="EC" id="2.7.13.3"/>
    </reaction>
</comment>
<keyword evidence="13" id="KW-0902">Two-component regulatory system</keyword>
<comment type="caution">
    <text evidence="23">The sequence shown here is derived from an EMBL/GenBank/DDBJ whole genome shotgun (WGS) entry which is preliminary data.</text>
</comment>
<dbReference type="PROSITE" id="PS50110">
    <property type="entry name" value="RESPONSE_REGULATORY"/>
    <property type="match status" value="1"/>
</dbReference>
<gene>
    <name evidence="23" type="ORF">GCM10007938_24050</name>
</gene>
<dbReference type="SMART" id="SM00387">
    <property type="entry name" value="HATPase_c"/>
    <property type="match status" value="1"/>
</dbReference>
<dbReference type="EMBL" id="BSPW01000050">
    <property type="protein sequence ID" value="GLT18625.1"/>
    <property type="molecule type" value="Genomic_DNA"/>
</dbReference>
<keyword evidence="9 23" id="KW-0418">Kinase</keyword>
<dbReference type="InterPro" id="IPR003660">
    <property type="entry name" value="HAMP_dom"/>
</dbReference>
<dbReference type="PRINTS" id="PR00344">
    <property type="entry name" value="BCTRLSENSOR"/>
</dbReference>
<dbReference type="CDD" id="cd06225">
    <property type="entry name" value="HAMP"/>
    <property type="match status" value="1"/>
</dbReference>
<evidence type="ECO:0000313" key="24">
    <source>
        <dbReference type="Proteomes" id="UP001157138"/>
    </source>
</evidence>
<evidence type="ECO:0000256" key="16">
    <source>
        <dbReference type="PROSITE-ProRule" id="PRU00169"/>
    </source>
</evidence>
<organism evidence="23 24">
    <name type="scientific">Vibrio zhanjiangensis</name>
    <dbReference type="NCBI Taxonomy" id="1046128"/>
    <lineage>
        <taxon>Bacteria</taxon>
        <taxon>Pseudomonadati</taxon>
        <taxon>Pseudomonadota</taxon>
        <taxon>Gammaproteobacteria</taxon>
        <taxon>Vibrionales</taxon>
        <taxon>Vibrionaceae</taxon>
        <taxon>Vibrio</taxon>
    </lineage>
</organism>
<dbReference type="Pfam" id="PF01627">
    <property type="entry name" value="Hpt"/>
    <property type="match status" value="1"/>
</dbReference>
<evidence type="ECO:0000256" key="18">
    <source>
        <dbReference type="SAM" id="Phobius"/>
    </source>
</evidence>
<dbReference type="InterPro" id="IPR036890">
    <property type="entry name" value="HATPase_C_sf"/>
</dbReference>
<feature type="domain" description="Response regulatory" evidence="20">
    <location>
        <begin position="712"/>
        <end position="828"/>
    </location>
</feature>
<proteinExistence type="predicted"/>
<dbReference type="Pfam" id="PF02518">
    <property type="entry name" value="HATPase_c"/>
    <property type="match status" value="1"/>
</dbReference>
<evidence type="ECO:0000256" key="1">
    <source>
        <dbReference type="ARBA" id="ARBA00000085"/>
    </source>
</evidence>
<evidence type="ECO:0000256" key="9">
    <source>
        <dbReference type="ARBA" id="ARBA00022777"/>
    </source>
</evidence>
<dbReference type="SUPFAM" id="SSF52172">
    <property type="entry name" value="CheY-like"/>
    <property type="match status" value="1"/>
</dbReference>
<dbReference type="Proteomes" id="UP001157138">
    <property type="component" value="Unassembled WGS sequence"/>
</dbReference>
<keyword evidence="6 16" id="KW-0597">Phosphoprotein</keyword>
<evidence type="ECO:0000259" key="22">
    <source>
        <dbReference type="PROSITE" id="PS50894"/>
    </source>
</evidence>
<dbReference type="PROSITE" id="PS50885">
    <property type="entry name" value="HAMP"/>
    <property type="match status" value="1"/>
</dbReference>
<keyword evidence="7" id="KW-0808">Transferase</keyword>
<keyword evidence="14 18" id="KW-0472">Membrane</keyword>
<feature type="coiled-coil region" evidence="17">
    <location>
        <begin position="417"/>
        <end position="466"/>
    </location>
</feature>
<dbReference type="Gene3D" id="1.20.120.160">
    <property type="entry name" value="HPT domain"/>
    <property type="match status" value="1"/>
</dbReference>
<protein>
    <recommendedName>
        <fullName evidence="3">histidine kinase</fullName>
        <ecNumber evidence="3">2.7.13.3</ecNumber>
    </recommendedName>
</protein>
<dbReference type="Pfam" id="PF21689">
    <property type="entry name" value="TorS_sensor_domain"/>
    <property type="match status" value="1"/>
</dbReference>
<reference evidence="24" key="1">
    <citation type="journal article" date="2019" name="Int. J. Syst. Evol. Microbiol.">
        <title>The Global Catalogue of Microorganisms (GCM) 10K type strain sequencing project: providing services to taxonomists for standard genome sequencing and annotation.</title>
        <authorList>
            <consortium name="The Broad Institute Genomics Platform"/>
            <consortium name="The Broad Institute Genome Sequencing Center for Infectious Disease"/>
            <person name="Wu L."/>
            <person name="Ma J."/>
        </authorList>
    </citation>
    <scope>NUCLEOTIDE SEQUENCE [LARGE SCALE GENOMIC DNA]</scope>
    <source>
        <strain evidence="24">NBRC 108723</strain>
    </source>
</reference>
<dbReference type="InterPro" id="IPR036097">
    <property type="entry name" value="HisK_dim/P_sf"/>
</dbReference>
<dbReference type="CDD" id="cd00088">
    <property type="entry name" value="HPT"/>
    <property type="match status" value="1"/>
</dbReference>
<evidence type="ECO:0000256" key="7">
    <source>
        <dbReference type="ARBA" id="ARBA00022679"/>
    </source>
</evidence>
<dbReference type="InterPro" id="IPR004358">
    <property type="entry name" value="Sig_transdc_His_kin-like_C"/>
</dbReference>
<dbReference type="InterPro" id="IPR011006">
    <property type="entry name" value="CheY-like_superfamily"/>
</dbReference>
<evidence type="ECO:0000256" key="12">
    <source>
        <dbReference type="ARBA" id="ARBA00022989"/>
    </source>
</evidence>
<feature type="domain" description="HAMP" evidence="21">
    <location>
        <begin position="360"/>
        <end position="412"/>
    </location>
</feature>
<keyword evidence="17" id="KW-0175">Coiled coil</keyword>
<evidence type="ECO:0000313" key="23">
    <source>
        <dbReference type="EMBL" id="GLT18625.1"/>
    </source>
</evidence>
<dbReference type="SUPFAM" id="SSF55874">
    <property type="entry name" value="ATPase domain of HSP90 chaperone/DNA topoisomerase II/histidine kinase"/>
    <property type="match status" value="1"/>
</dbReference>
<dbReference type="PROSITE" id="PS50109">
    <property type="entry name" value="HIS_KIN"/>
    <property type="match status" value="1"/>
</dbReference>
<feature type="modified residue" description="4-aspartylphosphate" evidence="16">
    <location>
        <position position="761"/>
    </location>
</feature>
<evidence type="ECO:0000259" key="21">
    <source>
        <dbReference type="PROSITE" id="PS50885"/>
    </source>
</evidence>
<evidence type="ECO:0000256" key="17">
    <source>
        <dbReference type="SAM" id="Coils"/>
    </source>
</evidence>
<dbReference type="InterPro" id="IPR001789">
    <property type="entry name" value="Sig_transdc_resp-reg_receiver"/>
</dbReference>
<feature type="transmembrane region" description="Helical" evidence="18">
    <location>
        <begin position="12"/>
        <end position="34"/>
    </location>
</feature>
<feature type="transmembrane region" description="Helical" evidence="18">
    <location>
        <begin position="337"/>
        <end position="358"/>
    </location>
</feature>
<name>A0ABQ6EZH3_9VIBR</name>
<dbReference type="Pfam" id="PF00512">
    <property type="entry name" value="HisKA"/>
    <property type="match status" value="1"/>
</dbReference>
<dbReference type="EC" id="2.7.13.3" evidence="3"/>
<feature type="domain" description="HPt" evidence="22">
    <location>
        <begin position="865"/>
        <end position="960"/>
    </location>
</feature>
<evidence type="ECO:0000256" key="14">
    <source>
        <dbReference type="ARBA" id="ARBA00023136"/>
    </source>
</evidence>
<sequence>MLLERASIGRKLLFAFVAMVSLMFVSAAIGVLGFSSVAKTERQVVNTALPSMLKARQVSELSARIISSVQTLSNAKTEQERQQYGKTLFAQLEKLLSHIKQLGSDSFDSQLLVKLENNLQRVIDTLAELGLVVEKKLRLEKQLFDITDALRDQASELELLTGTQVANTSTNAVANITQIYSLLNARDTEKVYRALDTLVEVDLDRTERLHKLHLLAFKLLNLIEETRTTSDINRIYSIEKAFLTNLEIMKRRAKTVEDPARSTQMQTLLTQLEQGSVVFELLVQRYQNDYSGQMLLHNTLIQFTDLNATVAKLIDESNNTTTQAVNQLHKTLQYSQVSLVVITVGGMLILAAILWKLVYVSVIKRLAEYSSALRSIAKGHLNIKINVEGNDELAHMGKAIINARDTANSLKLVAESEAKAKLELEQHKEHLEELVAQRTHQLEDTNEKLNQEVINHEQARAIAEKANRAKSTFLATMSHEIRTPLNGVLGTARLLKDTGLNPKQSHYVDVINRSGSTLLAILNDVLDYSKIEAGFLEIRPRDFEIQTTINEVKQLLESKATEKQIEIRTSIDTRVNQYLYGDDTRISQVLTNLVGNAVKFTESGHVSINVSPDLADPEKTLFVVEDTGIGIDSSEQETLFDSFTQASGGIQRIEGTGLGLAISKRIVEAMGGKLQVESQMGVGSQFSFSISLPEGSKLAPKQTYSTDSQPARVLLIEDNPVNSMVAEGFLENLGHQVETAFDGESAQKIYQSGSFDIALVDINLPDCNGMDLLFILKQLKSDSVTKMIAVSAHVYNEEVETYLNAGFDGFLPKPLDKDSLAEMIQNILQESRPTYENDTSSNQVNPYGDEIVSSKTLERDTKILGPTKMTEVIDIFDDTTKTILESMQNAANERNSSQVKALAHKLKGSAGSLGLRALQELCSSIEKSESPIAAYQTVESQLQHLAQQSSQTLHQLVNKIS</sequence>
<evidence type="ECO:0000256" key="4">
    <source>
        <dbReference type="ARBA" id="ARBA00022475"/>
    </source>
</evidence>
<feature type="domain" description="Histidine kinase" evidence="19">
    <location>
        <begin position="476"/>
        <end position="694"/>
    </location>
</feature>
<dbReference type="Gene3D" id="3.30.565.10">
    <property type="entry name" value="Histidine kinase-like ATPase, C-terminal domain"/>
    <property type="match status" value="1"/>
</dbReference>
<keyword evidence="11" id="KW-0547">Nucleotide-binding</keyword>